<comment type="caution">
    <text evidence="2">The sequence shown here is derived from an EMBL/GenBank/DDBJ whole genome shotgun (WGS) entry which is preliminary data.</text>
</comment>
<organism evidence="2 3">
    <name type="scientific">Nocardioides marinquilinus</name>
    <dbReference type="NCBI Taxonomy" id="1210400"/>
    <lineage>
        <taxon>Bacteria</taxon>
        <taxon>Bacillati</taxon>
        <taxon>Actinomycetota</taxon>
        <taxon>Actinomycetes</taxon>
        <taxon>Propionibacteriales</taxon>
        <taxon>Nocardioidaceae</taxon>
        <taxon>Nocardioides</taxon>
    </lineage>
</organism>
<dbReference type="Pfam" id="PF19266">
    <property type="entry name" value="CIS_tube"/>
    <property type="match status" value="1"/>
</dbReference>
<sequence>MAELEKAFLEIEGGAKVPCLYNPETLSVGRRNNWVSNPMPGKGVSQLKYAGASSGWMRLDLVFDTTADGTAVTAHTGKILALMDVDPNLPGSDETTNNARPPTVTFHWGDLHSFTAVVQDLRLTFTYFSSSGVPLRAQMGLELRQYEESQAFGPQNPTSGTPKPQRTHRVLPGETLDRISARYYGDATRWRLLADANGLEDPLSVRPGALLDVPRLEGA</sequence>
<reference evidence="3" key="1">
    <citation type="journal article" date="2019" name="Int. J. Syst. Evol. Microbiol.">
        <title>The Global Catalogue of Microorganisms (GCM) 10K type strain sequencing project: providing services to taxonomists for standard genome sequencing and annotation.</title>
        <authorList>
            <consortium name="The Broad Institute Genomics Platform"/>
            <consortium name="The Broad Institute Genome Sequencing Center for Infectious Disease"/>
            <person name="Wu L."/>
            <person name="Ma J."/>
        </authorList>
    </citation>
    <scope>NUCLEOTIDE SEQUENCE [LARGE SCALE GENOMIC DNA]</scope>
    <source>
        <strain evidence="3">JCM 18459</strain>
    </source>
</reference>
<dbReference type="SMART" id="SM00257">
    <property type="entry name" value="LysM"/>
    <property type="match status" value="1"/>
</dbReference>
<dbReference type="Proteomes" id="UP001500221">
    <property type="component" value="Unassembled WGS sequence"/>
</dbReference>
<name>A0ABP9Q496_9ACTN</name>
<dbReference type="InterPro" id="IPR045361">
    <property type="entry name" value="CIS_tube_prot_N"/>
</dbReference>
<keyword evidence="3" id="KW-1185">Reference proteome</keyword>
<dbReference type="RefSeq" id="WP_345464391.1">
    <property type="nucleotide sequence ID" value="NZ_BAABKG010000007.1"/>
</dbReference>
<dbReference type="Pfam" id="PF01476">
    <property type="entry name" value="LysM"/>
    <property type="match status" value="1"/>
</dbReference>
<proteinExistence type="predicted"/>
<dbReference type="InterPro" id="IPR018392">
    <property type="entry name" value="LysM"/>
</dbReference>
<protein>
    <submittedName>
        <fullName evidence="2">LysM peptidoglycan-binding domain-containing protein</fullName>
    </submittedName>
</protein>
<evidence type="ECO:0000313" key="2">
    <source>
        <dbReference type="EMBL" id="GAA5156608.1"/>
    </source>
</evidence>
<dbReference type="CDD" id="cd00118">
    <property type="entry name" value="LysM"/>
    <property type="match status" value="1"/>
</dbReference>
<evidence type="ECO:0000313" key="3">
    <source>
        <dbReference type="Proteomes" id="UP001500221"/>
    </source>
</evidence>
<dbReference type="EMBL" id="BAABKG010000007">
    <property type="protein sequence ID" value="GAA5156608.1"/>
    <property type="molecule type" value="Genomic_DNA"/>
</dbReference>
<dbReference type="PROSITE" id="PS51782">
    <property type="entry name" value="LYSM"/>
    <property type="match status" value="1"/>
</dbReference>
<accession>A0ABP9Q496</accession>
<dbReference type="Gene3D" id="3.10.350.10">
    <property type="entry name" value="LysM domain"/>
    <property type="match status" value="1"/>
</dbReference>
<evidence type="ECO:0000259" key="1">
    <source>
        <dbReference type="PROSITE" id="PS51782"/>
    </source>
</evidence>
<dbReference type="InterPro" id="IPR036779">
    <property type="entry name" value="LysM_dom_sf"/>
</dbReference>
<feature type="domain" description="LysM" evidence="1">
    <location>
        <begin position="166"/>
        <end position="213"/>
    </location>
</feature>
<gene>
    <name evidence="2" type="ORF">GCM10023340_44970</name>
</gene>